<evidence type="ECO:0000313" key="4">
    <source>
        <dbReference type="Proteomes" id="UP000682733"/>
    </source>
</evidence>
<protein>
    <submittedName>
        <fullName evidence="3">Uncharacterized protein</fullName>
    </submittedName>
</protein>
<dbReference type="EMBL" id="CAJOBA010010066">
    <property type="protein sequence ID" value="CAF3864812.1"/>
    <property type="molecule type" value="Genomic_DNA"/>
</dbReference>
<feature type="transmembrane region" description="Helical" evidence="1">
    <location>
        <begin position="42"/>
        <end position="61"/>
    </location>
</feature>
<comment type="caution">
    <text evidence="3">The sequence shown here is derived from an EMBL/GenBank/DDBJ whole genome shotgun (WGS) entry which is preliminary data.</text>
</comment>
<dbReference type="EMBL" id="CAJNOK010009987">
    <property type="protein sequence ID" value="CAF1103377.1"/>
    <property type="molecule type" value="Genomic_DNA"/>
</dbReference>
<accession>A0A8S2KQB4</accession>
<gene>
    <name evidence="2" type="ORF">OVA965_LOCUS19405</name>
    <name evidence="3" type="ORF">TMI583_LOCUS19418</name>
</gene>
<keyword evidence="1" id="KW-1133">Transmembrane helix</keyword>
<keyword evidence="1" id="KW-0812">Transmembrane</keyword>
<evidence type="ECO:0000313" key="2">
    <source>
        <dbReference type="EMBL" id="CAF1103377.1"/>
    </source>
</evidence>
<keyword evidence="1" id="KW-0472">Membrane</keyword>
<dbReference type="Proteomes" id="UP000677228">
    <property type="component" value="Unassembled WGS sequence"/>
</dbReference>
<evidence type="ECO:0000313" key="3">
    <source>
        <dbReference type="EMBL" id="CAF3864812.1"/>
    </source>
</evidence>
<proteinExistence type="predicted"/>
<reference evidence="3" key="1">
    <citation type="submission" date="2021-02" db="EMBL/GenBank/DDBJ databases">
        <authorList>
            <person name="Nowell W R."/>
        </authorList>
    </citation>
    <scope>NUCLEOTIDE SEQUENCE</scope>
</reference>
<evidence type="ECO:0000256" key="1">
    <source>
        <dbReference type="SAM" id="Phobius"/>
    </source>
</evidence>
<dbReference type="Proteomes" id="UP000682733">
    <property type="component" value="Unassembled WGS sequence"/>
</dbReference>
<organism evidence="3 4">
    <name type="scientific">Didymodactylos carnosus</name>
    <dbReference type="NCBI Taxonomy" id="1234261"/>
    <lineage>
        <taxon>Eukaryota</taxon>
        <taxon>Metazoa</taxon>
        <taxon>Spiralia</taxon>
        <taxon>Gnathifera</taxon>
        <taxon>Rotifera</taxon>
        <taxon>Eurotatoria</taxon>
        <taxon>Bdelloidea</taxon>
        <taxon>Philodinida</taxon>
        <taxon>Philodinidae</taxon>
        <taxon>Didymodactylos</taxon>
    </lineage>
</organism>
<name>A0A8S2KQB4_9BILA</name>
<sequence>MHFFNDLLEFFGMVLYVYNGGSIKLCNAYDAIRNFVVKCNLAFIHVIHLITLILFLLPNGLNITRRGIIKSLKPYETFLYETLCILCNKVVVQKDKGVCSSTCLLNGKRRTADVMPNRNMLCLSE</sequence>
<dbReference type="AlphaFoldDB" id="A0A8S2KQB4"/>